<reference evidence="8" key="1">
    <citation type="journal article" date="2014" name="Int. J. Syst. Evol. Microbiol.">
        <title>Complete genome sequence of Corynebacterium casei LMG S-19264T (=DSM 44701T), isolated from a smear-ripened cheese.</title>
        <authorList>
            <consortium name="US DOE Joint Genome Institute (JGI-PGF)"/>
            <person name="Walter F."/>
            <person name="Albersmeier A."/>
            <person name="Kalinowski J."/>
            <person name="Ruckert C."/>
        </authorList>
    </citation>
    <scope>NUCLEOTIDE SEQUENCE</scope>
    <source>
        <strain evidence="8">JCM 4988</strain>
    </source>
</reference>
<dbReference type="AlphaFoldDB" id="A0A918Q8J7"/>
<organism evidence="8 9">
    <name type="scientific">Streptomyces inusitatus</name>
    <dbReference type="NCBI Taxonomy" id="68221"/>
    <lineage>
        <taxon>Bacteria</taxon>
        <taxon>Bacillati</taxon>
        <taxon>Actinomycetota</taxon>
        <taxon>Actinomycetes</taxon>
        <taxon>Kitasatosporales</taxon>
        <taxon>Streptomycetaceae</taxon>
        <taxon>Streptomyces</taxon>
    </lineage>
</organism>
<feature type="transmembrane region" description="Helical" evidence="6">
    <location>
        <begin position="55"/>
        <end position="77"/>
    </location>
</feature>
<reference evidence="8" key="2">
    <citation type="submission" date="2020-09" db="EMBL/GenBank/DDBJ databases">
        <authorList>
            <person name="Sun Q."/>
            <person name="Ohkuma M."/>
        </authorList>
    </citation>
    <scope>NUCLEOTIDE SEQUENCE</scope>
    <source>
        <strain evidence="8">JCM 4988</strain>
    </source>
</reference>
<keyword evidence="9" id="KW-1185">Reference proteome</keyword>
<feature type="domain" description="Major facilitator superfamily (MFS) profile" evidence="7">
    <location>
        <begin position="23"/>
        <end position="421"/>
    </location>
</feature>
<keyword evidence="3 6" id="KW-1133">Transmembrane helix</keyword>
<comment type="subcellular location">
    <subcellularLocation>
        <location evidence="1">Cell membrane</location>
        <topology evidence="1">Multi-pass membrane protein</topology>
    </subcellularLocation>
</comment>
<feature type="transmembrane region" description="Helical" evidence="6">
    <location>
        <begin position="23"/>
        <end position="49"/>
    </location>
</feature>
<accession>A0A918Q8J7</accession>
<feature type="transmembrane region" description="Helical" evidence="6">
    <location>
        <begin position="149"/>
        <end position="171"/>
    </location>
</feature>
<feature type="region of interest" description="Disordered" evidence="5">
    <location>
        <begin position="422"/>
        <end position="444"/>
    </location>
</feature>
<dbReference type="Pfam" id="PF07690">
    <property type="entry name" value="MFS_1"/>
    <property type="match status" value="1"/>
</dbReference>
<dbReference type="PANTHER" id="PTHR23534:SF1">
    <property type="entry name" value="MAJOR FACILITATOR SUPERFAMILY PROTEIN"/>
    <property type="match status" value="1"/>
</dbReference>
<keyword evidence="2 6" id="KW-0812">Transmembrane</keyword>
<evidence type="ECO:0000256" key="5">
    <source>
        <dbReference type="SAM" id="MobiDB-lite"/>
    </source>
</evidence>
<dbReference type="EMBL" id="BMWG01000008">
    <property type="protein sequence ID" value="GGZ34907.1"/>
    <property type="molecule type" value="Genomic_DNA"/>
</dbReference>
<feature type="transmembrane region" description="Helical" evidence="6">
    <location>
        <begin position="89"/>
        <end position="110"/>
    </location>
</feature>
<dbReference type="SUPFAM" id="SSF103473">
    <property type="entry name" value="MFS general substrate transporter"/>
    <property type="match status" value="1"/>
</dbReference>
<dbReference type="RefSeq" id="WP_190123683.1">
    <property type="nucleotide sequence ID" value="NZ_BMWG01000008.1"/>
</dbReference>
<dbReference type="GO" id="GO:0022857">
    <property type="term" value="F:transmembrane transporter activity"/>
    <property type="evidence" value="ECO:0007669"/>
    <property type="project" value="InterPro"/>
</dbReference>
<dbReference type="PANTHER" id="PTHR23534">
    <property type="entry name" value="MFS PERMEASE"/>
    <property type="match status" value="1"/>
</dbReference>
<feature type="transmembrane region" description="Helical" evidence="6">
    <location>
        <begin position="333"/>
        <end position="359"/>
    </location>
</feature>
<feature type="transmembrane region" description="Helical" evidence="6">
    <location>
        <begin position="116"/>
        <end position="137"/>
    </location>
</feature>
<dbReference type="PROSITE" id="PS50850">
    <property type="entry name" value="MFS"/>
    <property type="match status" value="1"/>
</dbReference>
<dbReference type="InterPro" id="IPR011701">
    <property type="entry name" value="MFS"/>
</dbReference>
<gene>
    <name evidence="8" type="primary">ydeG</name>
    <name evidence="8" type="ORF">GCM10010387_31180</name>
</gene>
<feature type="transmembrane region" description="Helical" evidence="6">
    <location>
        <begin position="276"/>
        <end position="299"/>
    </location>
</feature>
<dbReference type="InterPro" id="IPR036259">
    <property type="entry name" value="MFS_trans_sf"/>
</dbReference>
<evidence type="ECO:0000313" key="8">
    <source>
        <dbReference type="EMBL" id="GGZ34907.1"/>
    </source>
</evidence>
<evidence type="ECO:0000256" key="6">
    <source>
        <dbReference type="SAM" id="Phobius"/>
    </source>
</evidence>
<proteinExistence type="predicted"/>
<feature type="transmembrane region" description="Helical" evidence="6">
    <location>
        <begin position="371"/>
        <end position="393"/>
    </location>
</feature>
<evidence type="ECO:0000256" key="1">
    <source>
        <dbReference type="ARBA" id="ARBA00004651"/>
    </source>
</evidence>
<dbReference type="InterPro" id="IPR020846">
    <property type="entry name" value="MFS_dom"/>
</dbReference>
<dbReference type="Proteomes" id="UP000630936">
    <property type="component" value="Unassembled WGS sequence"/>
</dbReference>
<feature type="transmembrane region" description="Helical" evidence="6">
    <location>
        <begin position="183"/>
        <end position="205"/>
    </location>
</feature>
<dbReference type="Gene3D" id="1.20.1250.20">
    <property type="entry name" value="MFS general substrate transporter like domains"/>
    <property type="match status" value="1"/>
</dbReference>
<dbReference type="GO" id="GO:0005886">
    <property type="term" value="C:plasma membrane"/>
    <property type="evidence" value="ECO:0007669"/>
    <property type="project" value="UniProtKB-SubCell"/>
</dbReference>
<sequence length="444" mass="43832">MRSRIRETDTTPEHPEHPAQRRILAVLVVAQMLSGAALAAGITIGALLAEEMLGTTGLAGVSSALFAVGAAAGAVGIGRACRRWGRRPGLALGYGAGALGSLGVVGATVFDSVTLLFLGLLAYGAGTASILMARYAGADLASPERRARAVSTVLFATAAGAIAGPALAGVMGDLAEALGAPRLAGPFLLALLAFTAAALVVVVFLRPDPLLLSRAAAAADDGRASGSGRPAAAGTARVDRRVLFTGATVMVLTQLVMIGIMTMTPVHMAEHGHGEQAAGVVIGVHLGAMYLSSPLSGVLADRVGRLFTAALAALTLFAAGVVASLAPPDSAPALAGALILLGVGWNLGFVAGTALITDALPVEVRASSQGLVDVGVTVAGATGGLASGVVVAVSGYPALALSGGLLILVLLPLAALTAALSPPAADRRAPSPAPAEEPLPENRA</sequence>
<keyword evidence="4 6" id="KW-0472">Membrane</keyword>
<evidence type="ECO:0000256" key="2">
    <source>
        <dbReference type="ARBA" id="ARBA00022692"/>
    </source>
</evidence>
<feature type="transmembrane region" description="Helical" evidence="6">
    <location>
        <begin position="242"/>
        <end position="264"/>
    </location>
</feature>
<evidence type="ECO:0000259" key="7">
    <source>
        <dbReference type="PROSITE" id="PS50850"/>
    </source>
</evidence>
<comment type="caution">
    <text evidence="8">The sequence shown here is derived from an EMBL/GenBank/DDBJ whole genome shotgun (WGS) entry which is preliminary data.</text>
</comment>
<evidence type="ECO:0000313" key="9">
    <source>
        <dbReference type="Proteomes" id="UP000630936"/>
    </source>
</evidence>
<protein>
    <submittedName>
        <fullName evidence="8">MFS-type transporter YdeG</fullName>
    </submittedName>
</protein>
<feature type="transmembrane region" description="Helical" evidence="6">
    <location>
        <begin position="399"/>
        <end position="420"/>
    </location>
</feature>
<name>A0A918Q8J7_9ACTN</name>
<feature type="transmembrane region" description="Helical" evidence="6">
    <location>
        <begin position="306"/>
        <end position="327"/>
    </location>
</feature>
<evidence type="ECO:0000256" key="4">
    <source>
        <dbReference type="ARBA" id="ARBA00023136"/>
    </source>
</evidence>
<evidence type="ECO:0000256" key="3">
    <source>
        <dbReference type="ARBA" id="ARBA00022989"/>
    </source>
</evidence>